<organism evidence="1 2">
    <name type="scientific">Exobacillus caeni</name>
    <dbReference type="NCBI Taxonomy" id="2574798"/>
    <lineage>
        <taxon>Bacteria</taxon>
        <taxon>Bacillati</taxon>
        <taxon>Bacillota</taxon>
        <taxon>Bacilli</taxon>
        <taxon>Bacillales</taxon>
        <taxon>Guptibacillaceae</taxon>
        <taxon>Exobacillus</taxon>
    </lineage>
</organism>
<evidence type="ECO:0000313" key="2">
    <source>
        <dbReference type="Proteomes" id="UP000308230"/>
    </source>
</evidence>
<protein>
    <submittedName>
        <fullName evidence="1">2'-5' RNA ligase family protein</fullName>
    </submittedName>
</protein>
<dbReference type="PANTHER" id="PTHR40037:SF1">
    <property type="entry name" value="PHOSPHOESTERASE SAOUHSC_00951-RELATED"/>
    <property type="match status" value="1"/>
</dbReference>
<gene>
    <name evidence="1" type="ORF">FCL54_06595</name>
</gene>
<sequence length="172" mass="19991">MPVRTVCLFPDFKNRERIDELREKYDPLFGKIPPHITLVFPFESEWTAAEVENHVKQKLKHIKPFTVRLRGISGSEGEYLFLNVKKGNDEIIAMHDALYTGMLQEDLNRQLSYHPHLTVGRFNNENELMGALEETEDFLHFFEAEISCVLVERIGPNEKSIVESCISLKEEK</sequence>
<name>A0A5R9F591_9BACL</name>
<dbReference type="RefSeq" id="WP_138124504.1">
    <property type="nucleotide sequence ID" value="NZ_SWLG01000004.1"/>
</dbReference>
<dbReference type="PANTHER" id="PTHR40037">
    <property type="entry name" value="PHOSPHOESTERASE YJCG-RELATED"/>
    <property type="match status" value="1"/>
</dbReference>
<comment type="caution">
    <text evidence="1">The sequence shown here is derived from an EMBL/GenBank/DDBJ whole genome shotgun (WGS) entry which is preliminary data.</text>
</comment>
<proteinExistence type="predicted"/>
<dbReference type="InterPro" id="IPR009097">
    <property type="entry name" value="Cyclic_Pdiesterase"/>
</dbReference>
<dbReference type="Proteomes" id="UP000308230">
    <property type="component" value="Unassembled WGS sequence"/>
</dbReference>
<dbReference type="AlphaFoldDB" id="A0A5R9F591"/>
<dbReference type="EMBL" id="SWLG01000004">
    <property type="protein sequence ID" value="TLS38201.1"/>
    <property type="molecule type" value="Genomic_DNA"/>
</dbReference>
<keyword evidence="1" id="KW-0436">Ligase</keyword>
<evidence type="ECO:0000313" key="1">
    <source>
        <dbReference type="EMBL" id="TLS38201.1"/>
    </source>
</evidence>
<dbReference type="Gene3D" id="3.90.1140.10">
    <property type="entry name" value="Cyclic phosphodiesterase"/>
    <property type="match status" value="1"/>
</dbReference>
<dbReference type="InterPro" id="IPR050580">
    <property type="entry name" value="2H_phosphoesterase_YjcG-like"/>
</dbReference>
<accession>A0A5R9F591</accession>
<dbReference type="SUPFAM" id="SSF55144">
    <property type="entry name" value="LigT-like"/>
    <property type="match status" value="1"/>
</dbReference>
<dbReference type="OrthoDB" id="1524661at2"/>
<keyword evidence="2" id="KW-1185">Reference proteome</keyword>
<reference evidence="1 2" key="1">
    <citation type="submission" date="2019-04" db="EMBL/GenBank/DDBJ databases">
        <title>Bacillus caeni sp. nov., a bacterium isolated from mangrove sediment.</title>
        <authorList>
            <person name="Huang H."/>
            <person name="Mo K."/>
            <person name="Hu Y."/>
        </authorList>
    </citation>
    <scope>NUCLEOTIDE SEQUENCE [LARGE SCALE GENOMIC DNA]</scope>
    <source>
        <strain evidence="1 2">HB172195</strain>
    </source>
</reference>
<dbReference type="Pfam" id="PF13563">
    <property type="entry name" value="2_5_RNA_ligase2"/>
    <property type="match status" value="1"/>
</dbReference>
<dbReference type="GO" id="GO:0016874">
    <property type="term" value="F:ligase activity"/>
    <property type="evidence" value="ECO:0007669"/>
    <property type="project" value="UniProtKB-KW"/>
</dbReference>